<proteinExistence type="predicted"/>
<dbReference type="InterPro" id="IPR030965">
    <property type="entry name" value="SagB-rel_DH_2"/>
</dbReference>
<reference evidence="2 3" key="1">
    <citation type="submission" date="2015-05" db="EMBL/GenBank/DDBJ databases">
        <title>Genome sequencing and analysis of members of genus Stenotrophomonas.</title>
        <authorList>
            <person name="Patil P.P."/>
            <person name="Midha S."/>
            <person name="Patil P.B."/>
        </authorList>
    </citation>
    <scope>NUCLEOTIDE SEQUENCE [LARGE SCALE GENOMIC DNA]</scope>
    <source>
        <strain evidence="2 3">DSM 24757</strain>
    </source>
</reference>
<accession>A0A0R0DJ87</accession>
<dbReference type="CDD" id="cd02142">
    <property type="entry name" value="McbC_SagB-like_oxidoreductase"/>
    <property type="match status" value="1"/>
</dbReference>
<gene>
    <name evidence="2" type="ORF">ABB30_06200</name>
</gene>
<dbReference type="InterPro" id="IPR020051">
    <property type="entry name" value="SagB-type_dehydrogenase"/>
</dbReference>
<dbReference type="Gene3D" id="3.40.109.10">
    <property type="entry name" value="NADH Oxidase"/>
    <property type="match status" value="1"/>
</dbReference>
<comment type="caution">
    <text evidence="2">The sequence shown here is derived from an EMBL/GenBank/DDBJ whole genome shotgun (WGS) entry which is preliminary data.</text>
</comment>
<evidence type="ECO:0000259" key="1">
    <source>
        <dbReference type="Pfam" id="PF00881"/>
    </source>
</evidence>
<evidence type="ECO:0000313" key="2">
    <source>
        <dbReference type="EMBL" id="KRG77988.1"/>
    </source>
</evidence>
<dbReference type="InterPro" id="IPR000415">
    <property type="entry name" value="Nitroreductase-like"/>
</dbReference>
<name>A0A0R0DJ87_9GAMM</name>
<dbReference type="PANTHER" id="PTHR43745">
    <property type="entry name" value="NITROREDUCTASE MJ1384-RELATED"/>
    <property type="match status" value="1"/>
</dbReference>
<dbReference type="NCBIfam" id="TIGR04511">
    <property type="entry name" value="SagB_rel_DH_2"/>
    <property type="match status" value="1"/>
</dbReference>
<dbReference type="NCBIfam" id="TIGR03605">
    <property type="entry name" value="antibiot_sagB"/>
    <property type="match status" value="1"/>
</dbReference>
<organism evidence="2 3">
    <name type="scientific">Stenotrophomonas ginsengisoli</name>
    <dbReference type="NCBI Taxonomy" id="336566"/>
    <lineage>
        <taxon>Bacteria</taxon>
        <taxon>Pseudomonadati</taxon>
        <taxon>Pseudomonadota</taxon>
        <taxon>Gammaproteobacteria</taxon>
        <taxon>Lysobacterales</taxon>
        <taxon>Lysobacteraceae</taxon>
        <taxon>Stenotrophomonas</taxon>
    </lineage>
</organism>
<dbReference type="Pfam" id="PF00881">
    <property type="entry name" value="Nitroreductase"/>
    <property type="match status" value="1"/>
</dbReference>
<dbReference type="STRING" id="336566.ABB30_06200"/>
<dbReference type="PATRIC" id="fig|336566.3.peg.582"/>
<dbReference type="InterPro" id="IPR052544">
    <property type="entry name" value="Bacteriocin_Proc_Enz"/>
</dbReference>
<evidence type="ECO:0000313" key="3">
    <source>
        <dbReference type="Proteomes" id="UP000050956"/>
    </source>
</evidence>
<sequence>MRVRRCWHLLCEPVQTLQLDVAALFSGAGQPLLNALCQWQALAAHLDGPIVVDAQQLELLGNLDRSCWTNLQALPDTARQLFEAGLLLAEDDVRPCAMRDLQLRQAHWWGPAAVLHAQSRWSAQDSVQQLAEQGLDRLDGLIATLGTPPPSGAASTGAVQLPPVTESTLEKLLERRVSCRNFDGQQWLDLADFSSVLWAGLAERAAVEHVSGARFAKKGSPSAGGLHPVETYLLVRNVRGIDDGLYHYQAEGHRMVPLGSGVVAGTDWQAMASRWLAGQYWFANAQVLVVMAPRYDRLQWKYRNHSKAYRAAILDVGHQSQTLYLAATQAGLGAFVTAAINECDVEQDLGLQPFGDGPLAIAGFGVRAAQMHIAELDPAGAIWQPGGE</sequence>
<keyword evidence="3" id="KW-1185">Reference proteome</keyword>
<dbReference type="AlphaFoldDB" id="A0A0R0DJ87"/>
<dbReference type="InterPro" id="IPR029479">
    <property type="entry name" value="Nitroreductase"/>
</dbReference>
<feature type="domain" description="Nitroreductase" evidence="1">
    <location>
        <begin position="174"/>
        <end position="365"/>
    </location>
</feature>
<dbReference type="SUPFAM" id="SSF55469">
    <property type="entry name" value="FMN-dependent nitroreductase-like"/>
    <property type="match status" value="1"/>
</dbReference>
<protein>
    <recommendedName>
        <fullName evidence="1">Nitroreductase domain-containing protein</fullName>
    </recommendedName>
</protein>
<dbReference type="PANTHER" id="PTHR43745:SF2">
    <property type="entry name" value="NITROREDUCTASE MJ1384-RELATED"/>
    <property type="match status" value="1"/>
</dbReference>
<dbReference type="EMBL" id="LDJM01000014">
    <property type="protein sequence ID" value="KRG77988.1"/>
    <property type="molecule type" value="Genomic_DNA"/>
</dbReference>
<dbReference type="Proteomes" id="UP000050956">
    <property type="component" value="Unassembled WGS sequence"/>
</dbReference>
<dbReference type="GO" id="GO:0016491">
    <property type="term" value="F:oxidoreductase activity"/>
    <property type="evidence" value="ECO:0007669"/>
    <property type="project" value="InterPro"/>
</dbReference>